<evidence type="ECO:0000313" key="4">
    <source>
        <dbReference type="EMBL" id="KAF1837212.1"/>
    </source>
</evidence>
<dbReference type="EMBL" id="ML975264">
    <property type="protein sequence ID" value="KAF1837212.1"/>
    <property type="molecule type" value="Genomic_DNA"/>
</dbReference>
<dbReference type="InterPro" id="IPR010730">
    <property type="entry name" value="HET"/>
</dbReference>
<evidence type="ECO:0000259" key="2">
    <source>
        <dbReference type="Pfam" id="PF06985"/>
    </source>
</evidence>
<feature type="compositionally biased region" description="Acidic residues" evidence="1">
    <location>
        <begin position="627"/>
        <end position="638"/>
    </location>
</feature>
<dbReference type="Proteomes" id="UP000800040">
    <property type="component" value="Unassembled WGS sequence"/>
</dbReference>
<protein>
    <submittedName>
        <fullName evidence="4">HET-domain-containing protein</fullName>
    </submittedName>
</protein>
<gene>
    <name evidence="4" type="ORF">BDW02DRAFT_645538</name>
</gene>
<feature type="region of interest" description="Disordered" evidence="1">
    <location>
        <begin position="603"/>
        <end position="701"/>
    </location>
</feature>
<name>A0A6A5KMZ1_9PLEO</name>
<feature type="compositionally biased region" description="Polar residues" evidence="1">
    <location>
        <begin position="664"/>
        <end position="683"/>
    </location>
</feature>
<evidence type="ECO:0000313" key="5">
    <source>
        <dbReference type="Proteomes" id="UP000800040"/>
    </source>
</evidence>
<organism evidence="4 5">
    <name type="scientific">Decorospora gaudefroyi</name>
    <dbReference type="NCBI Taxonomy" id="184978"/>
    <lineage>
        <taxon>Eukaryota</taxon>
        <taxon>Fungi</taxon>
        <taxon>Dikarya</taxon>
        <taxon>Ascomycota</taxon>
        <taxon>Pezizomycotina</taxon>
        <taxon>Dothideomycetes</taxon>
        <taxon>Pleosporomycetidae</taxon>
        <taxon>Pleosporales</taxon>
        <taxon>Pleosporineae</taxon>
        <taxon>Pleosporaceae</taxon>
        <taxon>Decorospora</taxon>
    </lineage>
</organism>
<sequence>MRLLHTSTLEFHEFQGSYIPAYAILSHRWEHGEVTYQDVKGDRPDVEDRTGFHKVRQSCRQALRDKLDYIWIDTCCIDKSSSAELSEAINSMFQWYQRSAVCYAYLSDVQPQLAAEYGEAGRTWTTRNPFASLQVKSSKWWTRGWTLQELIAPQIVKFFAQGLQGWIEIGDKRSLIDLISLRTGIDQATLRGKDVRKSSVATRMSWASERQTTRPEDIAYCLLGIFGVHMPLLYGEGNRAFIRLEEEIMKQSDDETLFAWQLHSETTTNDLCGALATSPSQFQGSSNLIPIADSESETPYSMTNKGLRIELLVMKGAAHSNIAILRCRPIGQSNVHTRMGLPIVCTTVRESNYYARDGRHIGPLPCINIHDDVVAKSTPKLVLMKQEPEQSIHWHTGIIVRLQTGKWNYYHPVYFDPSVVASETDSGGSDIYRIPSSYRRGMILCAGLNESHVLILFNTEMRHIKQYACKIVYCPPHASPDNASALPASDSSPEVSSRQALVHKMVTNLTGTAQSDFQPLDATVSRQSHENRNFSYHLSSEFPLLTLYKDMDIGNLNLRRSFHYLPDGGAVYAKIDLNIVNGEHQFILDIEFQDRSTEDQAPWELETNPITPRPAVTRQTTRSAGTDADEITTPEEPDTAYYSSAKIQEEHRKYSQIPTPSPFSPTHTGEPATNTQTPSSSLSPFFKWARGSHANRKKSTS</sequence>
<reference evidence="4" key="1">
    <citation type="submission" date="2020-01" db="EMBL/GenBank/DDBJ databases">
        <authorList>
            <consortium name="DOE Joint Genome Institute"/>
            <person name="Haridas S."/>
            <person name="Albert R."/>
            <person name="Binder M."/>
            <person name="Bloem J."/>
            <person name="Labutti K."/>
            <person name="Salamov A."/>
            <person name="Andreopoulos B."/>
            <person name="Baker S.E."/>
            <person name="Barry K."/>
            <person name="Bills G."/>
            <person name="Bluhm B.H."/>
            <person name="Cannon C."/>
            <person name="Castanera R."/>
            <person name="Culley D.E."/>
            <person name="Daum C."/>
            <person name="Ezra D."/>
            <person name="Gonzalez J.B."/>
            <person name="Henrissat B."/>
            <person name="Kuo A."/>
            <person name="Liang C."/>
            <person name="Lipzen A."/>
            <person name="Lutzoni F."/>
            <person name="Magnuson J."/>
            <person name="Mondo S."/>
            <person name="Nolan M."/>
            <person name="Ohm R."/>
            <person name="Pangilinan J."/>
            <person name="Park H.-J."/>
            <person name="Ramirez L."/>
            <person name="Alfaro M."/>
            <person name="Sun H."/>
            <person name="Tritt A."/>
            <person name="Yoshinaga Y."/>
            <person name="Zwiers L.-H."/>
            <person name="Turgeon B.G."/>
            <person name="Goodwin S.B."/>
            <person name="Spatafora J.W."/>
            <person name="Crous P.W."/>
            <person name="Grigoriev I.V."/>
        </authorList>
    </citation>
    <scope>NUCLEOTIDE SEQUENCE</scope>
    <source>
        <strain evidence="4">P77</strain>
    </source>
</reference>
<dbReference type="AlphaFoldDB" id="A0A6A5KMZ1"/>
<evidence type="ECO:0000256" key="1">
    <source>
        <dbReference type="SAM" id="MobiDB-lite"/>
    </source>
</evidence>
<proteinExistence type="predicted"/>
<dbReference type="Pfam" id="PF26640">
    <property type="entry name" value="DUF8212"/>
    <property type="match status" value="1"/>
</dbReference>
<keyword evidence="5" id="KW-1185">Reference proteome</keyword>
<dbReference type="OrthoDB" id="674604at2759"/>
<accession>A0A6A5KMZ1</accession>
<dbReference type="InterPro" id="IPR058525">
    <property type="entry name" value="DUF8212"/>
</dbReference>
<dbReference type="Pfam" id="PF06985">
    <property type="entry name" value="HET"/>
    <property type="match status" value="1"/>
</dbReference>
<dbReference type="PANTHER" id="PTHR10622">
    <property type="entry name" value="HET DOMAIN-CONTAINING PROTEIN"/>
    <property type="match status" value="1"/>
</dbReference>
<dbReference type="PANTHER" id="PTHR10622:SF10">
    <property type="entry name" value="HET DOMAIN-CONTAINING PROTEIN"/>
    <property type="match status" value="1"/>
</dbReference>
<evidence type="ECO:0000259" key="3">
    <source>
        <dbReference type="Pfam" id="PF26640"/>
    </source>
</evidence>
<feature type="domain" description="Heterokaryon incompatibility" evidence="2">
    <location>
        <begin position="22"/>
        <end position="149"/>
    </location>
</feature>
<feature type="domain" description="DUF8212" evidence="3">
    <location>
        <begin position="239"/>
        <end position="266"/>
    </location>
</feature>